<protein>
    <submittedName>
        <fullName evidence="1">Uncharacterized protein</fullName>
    </submittedName>
</protein>
<evidence type="ECO:0000313" key="1">
    <source>
        <dbReference type="EMBL" id="RXH81307.1"/>
    </source>
</evidence>
<dbReference type="EMBL" id="RDQH01000338">
    <property type="protein sequence ID" value="RXH81307.1"/>
    <property type="molecule type" value="Genomic_DNA"/>
</dbReference>
<sequence length="201" mass="23370">MEMPFVSSNPTFCCLLGTAKFRFCPFLPWVAHSLTLCFVSFSRCFLSASTSFFLGHTSIIVEGSAQTFFSTFPSISISLSTVFSFLLSSSLHFVYLFTAINPRFLFLSLTATAKPLKPSYPQIHYHWSLNSSKCVAMVFLADIILLPSLSRYDYVYVFFYFQIIYSEYLRYINLNWYYLNWKKGFLNEKQYDMKLDDLIAH</sequence>
<reference evidence="1 2" key="1">
    <citation type="submission" date="2018-10" db="EMBL/GenBank/DDBJ databases">
        <title>A high-quality apple genome assembly.</title>
        <authorList>
            <person name="Hu J."/>
        </authorList>
    </citation>
    <scope>NUCLEOTIDE SEQUENCE [LARGE SCALE GENOMIC DNA]</scope>
    <source>
        <strain evidence="2">cv. HFTH1</strain>
        <tissue evidence="1">Young leaf</tissue>
    </source>
</reference>
<proteinExistence type="predicted"/>
<dbReference type="Proteomes" id="UP000290289">
    <property type="component" value="Chromosome 12"/>
</dbReference>
<keyword evidence="2" id="KW-1185">Reference proteome</keyword>
<accession>A0A498IH27</accession>
<dbReference type="AlphaFoldDB" id="A0A498IH27"/>
<name>A0A498IH27_MALDO</name>
<organism evidence="1 2">
    <name type="scientific">Malus domestica</name>
    <name type="common">Apple</name>
    <name type="synonym">Pyrus malus</name>
    <dbReference type="NCBI Taxonomy" id="3750"/>
    <lineage>
        <taxon>Eukaryota</taxon>
        <taxon>Viridiplantae</taxon>
        <taxon>Streptophyta</taxon>
        <taxon>Embryophyta</taxon>
        <taxon>Tracheophyta</taxon>
        <taxon>Spermatophyta</taxon>
        <taxon>Magnoliopsida</taxon>
        <taxon>eudicotyledons</taxon>
        <taxon>Gunneridae</taxon>
        <taxon>Pentapetalae</taxon>
        <taxon>rosids</taxon>
        <taxon>fabids</taxon>
        <taxon>Rosales</taxon>
        <taxon>Rosaceae</taxon>
        <taxon>Amygdaloideae</taxon>
        <taxon>Maleae</taxon>
        <taxon>Malus</taxon>
    </lineage>
</organism>
<evidence type="ECO:0000313" key="2">
    <source>
        <dbReference type="Proteomes" id="UP000290289"/>
    </source>
</evidence>
<gene>
    <name evidence="1" type="ORF">DVH24_005221</name>
</gene>
<comment type="caution">
    <text evidence="1">The sequence shown here is derived from an EMBL/GenBank/DDBJ whole genome shotgun (WGS) entry which is preliminary data.</text>
</comment>